<feature type="compositionally biased region" description="Basic and acidic residues" evidence="2">
    <location>
        <begin position="343"/>
        <end position="367"/>
    </location>
</feature>
<dbReference type="PANTHER" id="PTHR14304">
    <property type="entry name" value="CELL DIVISION CYCLE AND APOPTOSIS REGULATOR PROTEIN"/>
    <property type="match status" value="1"/>
</dbReference>
<feature type="compositionally biased region" description="Acidic residues" evidence="2">
    <location>
        <begin position="232"/>
        <end position="243"/>
    </location>
</feature>
<feature type="domain" description="SAP" evidence="3">
    <location>
        <begin position="180"/>
        <end position="214"/>
    </location>
</feature>
<feature type="compositionally biased region" description="Basic and acidic residues" evidence="2">
    <location>
        <begin position="668"/>
        <end position="693"/>
    </location>
</feature>
<feature type="region of interest" description="Disordered" evidence="2">
    <location>
        <begin position="213"/>
        <end position="255"/>
    </location>
</feature>
<feature type="region of interest" description="Disordered" evidence="2">
    <location>
        <begin position="574"/>
        <end position="603"/>
    </location>
</feature>
<dbReference type="PROSITE" id="PS50800">
    <property type="entry name" value="SAP"/>
    <property type="match status" value="1"/>
</dbReference>
<reference evidence="5" key="1">
    <citation type="submission" date="2025-08" db="UniProtKB">
        <authorList>
            <consortium name="RefSeq"/>
        </authorList>
    </citation>
    <scope>IDENTIFICATION</scope>
</reference>
<organism evidence="4 5">
    <name type="scientific">Priapulus caudatus</name>
    <name type="common">Priapulid worm</name>
    <dbReference type="NCBI Taxonomy" id="37621"/>
    <lineage>
        <taxon>Eukaryota</taxon>
        <taxon>Metazoa</taxon>
        <taxon>Ecdysozoa</taxon>
        <taxon>Scalidophora</taxon>
        <taxon>Priapulida</taxon>
        <taxon>Priapulimorpha</taxon>
        <taxon>Priapulimorphida</taxon>
        <taxon>Priapulidae</taxon>
        <taxon>Priapulus</taxon>
    </lineage>
</organism>
<dbReference type="PANTHER" id="PTHR14304:SF11">
    <property type="entry name" value="SAP DOMAIN-CONTAINING PROTEIN"/>
    <property type="match status" value="1"/>
</dbReference>
<dbReference type="Pfam" id="PF02037">
    <property type="entry name" value="SAP"/>
    <property type="match status" value="1"/>
</dbReference>
<feature type="compositionally biased region" description="Basic and acidic residues" evidence="2">
    <location>
        <begin position="475"/>
        <end position="491"/>
    </location>
</feature>
<feature type="compositionally biased region" description="Basic and acidic residues" evidence="2">
    <location>
        <begin position="244"/>
        <end position="255"/>
    </location>
</feature>
<proteinExistence type="predicted"/>
<feature type="compositionally biased region" description="Polar residues" evidence="2">
    <location>
        <begin position="593"/>
        <end position="603"/>
    </location>
</feature>
<dbReference type="InterPro" id="IPR003034">
    <property type="entry name" value="SAP_dom"/>
</dbReference>
<dbReference type="SUPFAM" id="SSF68906">
    <property type="entry name" value="SAP domain"/>
    <property type="match status" value="1"/>
</dbReference>
<feature type="compositionally biased region" description="Basic and acidic residues" evidence="2">
    <location>
        <begin position="391"/>
        <end position="409"/>
    </location>
</feature>
<evidence type="ECO:0000256" key="1">
    <source>
        <dbReference type="ARBA" id="ARBA00023054"/>
    </source>
</evidence>
<dbReference type="Pfam" id="PF19256">
    <property type="entry name" value="LAIKA"/>
    <property type="match status" value="1"/>
</dbReference>
<accession>A0ABM1E9K7</accession>
<dbReference type="InterPro" id="IPR011992">
    <property type="entry name" value="EF-hand-dom_pair"/>
</dbReference>
<gene>
    <name evidence="5" type="primary">LOC106810118</name>
</gene>
<dbReference type="SUPFAM" id="SSF47473">
    <property type="entry name" value="EF-hand"/>
    <property type="match status" value="1"/>
</dbReference>
<dbReference type="InterPro" id="IPR025954">
    <property type="entry name" value="DBC1/CARP1_inactive_NUDIX"/>
</dbReference>
<keyword evidence="1" id="KW-0175">Coiled coil</keyword>
<dbReference type="Gene3D" id="1.10.720.30">
    <property type="entry name" value="SAP domain"/>
    <property type="match status" value="1"/>
</dbReference>
<dbReference type="SMART" id="SM01122">
    <property type="entry name" value="DBC1"/>
    <property type="match status" value="1"/>
</dbReference>
<feature type="compositionally biased region" description="Basic and acidic residues" evidence="2">
    <location>
        <begin position="574"/>
        <end position="592"/>
    </location>
</feature>
<dbReference type="InterPro" id="IPR025224">
    <property type="entry name" value="CCAR1/CCAR2"/>
</dbReference>
<dbReference type="InterPro" id="IPR036361">
    <property type="entry name" value="SAP_dom_sf"/>
</dbReference>
<feature type="region of interest" description="Disordered" evidence="2">
    <location>
        <begin position="331"/>
        <end position="409"/>
    </location>
</feature>
<evidence type="ECO:0000313" key="4">
    <source>
        <dbReference type="Proteomes" id="UP000695022"/>
    </source>
</evidence>
<feature type="region of interest" description="Disordered" evidence="2">
    <location>
        <begin position="475"/>
        <end position="495"/>
    </location>
</feature>
<dbReference type="Pfam" id="PF14443">
    <property type="entry name" value="DBC1"/>
    <property type="match status" value="1"/>
</dbReference>
<evidence type="ECO:0000313" key="5">
    <source>
        <dbReference type="RefSeq" id="XP_014668878.1"/>
    </source>
</evidence>
<dbReference type="RefSeq" id="XP_014668878.1">
    <property type="nucleotide sequence ID" value="XM_014813392.1"/>
</dbReference>
<dbReference type="Proteomes" id="UP000695022">
    <property type="component" value="Unplaced"/>
</dbReference>
<feature type="compositionally biased region" description="Acidic residues" evidence="2">
    <location>
        <begin position="368"/>
        <end position="390"/>
    </location>
</feature>
<dbReference type="InterPro" id="IPR045353">
    <property type="entry name" value="LAIKA"/>
</dbReference>
<sequence>MLLAVSSLEELYHKCCGLAEDAAEVREDFIHPTRLISFLVGLRGRTEAMPIGGAWSPELDGPNPEANPQTLINTAVRTCRCLTGIDLSLCSQWYRLMEVKYHRPEETHKGRVVPARVETVVIFLPDVWSCMPSRLEWINTCSAYKRRQSGGGGDDDDKDVTASQGEVQCVDPAHWSDVDPKLLKVSELRRELDLRNLSSKGLKSQLVARLTKAARAEQEEEESDAKANGEKVEEEEEKMEEEAKEEKEEEEKKVEVELPENPVIMVHPSRTAKGGKFDCTVMSLSVLLDYRQEDNKEHSFEVSLFAEMFNEMLVRDFGFKIYKLLMGLPEKEEEDRDKRKKDKKDDKKDDDEKKDKEEKRKDDKDKDDKEEDKDKDDDKDDDDDEEEDDNRDLRLRSKSREKDRKKPREKLQYVTVNPAALLAFVYFDQNHTGYLLDKDLEDIIYMLGLHLSRAQIKRLLLKVVTRDTLNYRKLTDKPRSSKDAVAETKENGDDDEMIVDTAVEELAAGNLLLMKQTMAGGGDPTSAATSASKSRVGEAGGAAAAGAGADNWVMYRGSLLDVENLLQRLERSERNRKATEEKLQDREHEVERLQTSVGEQTDASRTLTAELKKTQKKLAGVEQQQRQAEGQRHTYYDTLAQSRHALTTLLSNISLAVETSECEGTEEVEGKSSRAVKQEPGTEAKVKDESKNN</sequence>
<keyword evidence="4" id="KW-1185">Reference proteome</keyword>
<evidence type="ECO:0000256" key="2">
    <source>
        <dbReference type="SAM" id="MobiDB-lite"/>
    </source>
</evidence>
<name>A0ABM1E9K7_PRICU</name>
<protein>
    <submittedName>
        <fullName evidence="5">Cell division cycle and apoptosis regulator protein 1-like</fullName>
    </submittedName>
</protein>
<feature type="region of interest" description="Disordered" evidence="2">
    <location>
        <begin position="661"/>
        <end position="693"/>
    </location>
</feature>
<evidence type="ECO:0000259" key="3">
    <source>
        <dbReference type="PROSITE" id="PS50800"/>
    </source>
</evidence>
<dbReference type="GeneID" id="106810118"/>
<dbReference type="SMART" id="SM00513">
    <property type="entry name" value="SAP"/>
    <property type="match status" value="1"/>
</dbReference>